<dbReference type="InterPro" id="IPR036380">
    <property type="entry name" value="Isochorismatase-like_sf"/>
</dbReference>
<accession>A0A1K2H9J0</accession>
<dbReference type="GO" id="GO:0016787">
    <property type="term" value="F:hydrolase activity"/>
    <property type="evidence" value="ECO:0007669"/>
    <property type="project" value="UniProtKB-KW"/>
</dbReference>
<sequence>MASIRAGSQQALLVVDVQVGVMAECWDAARVIAQIATAVARARAAGVPVIWVAHADAELSQGSPAWQLVPELKPLAHERLIDKHFHSSFEQTELEQVLAEAGIAHIVLAGAASGWCIRATAYAALERGYDLTLLEDAHSTANLVLDDGSRIDAAQVMRELNIALHWLSYPGRRNAVAGAAEFAFGAA</sequence>
<dbReference type="STRING" id="1121279.SAMN02745887_00804"/>
<dbReference type="PANTHER" id="PTHR43540:SF14">
    <property type="entry name" value="ISOCHORISMATASE"/>
    <property type="match status" value="1"/>
</dbReference>
<feature type="domain" description="Isochorismatase-like" evidence="2">
    <location>
        <begin position="11"/>
        <end position="143"/>
    </location>
</feature>
<organism evidence="3 4">
    <name type="scientific">Chitinimonas taiwanensis DSM 18899</name>
    <dbReference type="NCBI Taxonomy" id="1121279"/>
    <lineage>
        <taxon>Bacteria</taxon>
        <taxon>Pseudomonadati</taxon>
        <taxon>Pseudomonadota</taxon>
        <taxon>Betaproteobacteria</taxon>
        <taxon>Neisseriales</taxon>
        <taxon>Chitinibacteraceae</taxon>
        <taxon>Chitinimonas</taxon>
    </lineage>
</organism>
<dbReference type="OrthoDB" id="1157330at2"/>
<proteinExistence type="predicted"/>
<evidence type="ECO:0000313" key="4">
    <source>
        <dbReference type="Proteomes" id="UP000186513"/>
    </source>
</evidence>
<dbReference type="EMBL" id="FPKR01000003">
    <property type="protein sequence ID" value="SFZ73403.1"/>
    <property type="molecule type" value="Genomic_DNA"/>
</dbReference>
<reference evidence="3 4" key="1">
    <citation type="submission" date="2016-11" db="EMBL/GenBank/DDBJ databases">
        <authorList>
            <person name="Jaros S."/>
            <person name="Januszkiewicz K."/>
            <person name="Wedrychowicz H."/>
        </authorList>
    </citation>
    <scope>NUCLEOTIDE SEQUENCE [LARGE SCALE GENOMIC DNA]</scope>
    <source>
        <strain evidence="3 4">DSM 18899</strain>
    </source>
</reference>
<evidence type="ECO:0000313" key="3">
    <source>
        <dbReference type="EMBL" id="SFZ73403.1"/>
    </source>
</evidence>
<dbReference type="AlphaFoldDB" id="A0A1K2H9J0"/>
<evidence type="ECO:0000259" key="2">
    <source>
        <dbReference type="Pfam" id="PF00857"/>
    </source>
</evidence>
<dbReference type="Pfam" id="PF00857">
    <property type="entry name" value="Isochorismatase"/>
    <property type="match status" value="1"/>
</dbReference>
<dbReference type="Gene3D" id="3.40.50.850">
    <property type="entry name" value="Isochorismatase-like"/>
    <property type="match status" value="1"/>
</dbReference>
<dbReference type="SUPFAM" id="SSF52499">
    <property type="entry name" value="Isochorismatase-like hydrolases"/>
    <property type="match status" value="1"/>
</dbReference>
<dbReference type="PANTHER" id="PTHR43540">
    <property type="entry name" value="PEROXYUREIDOACRYLATE/UREIDOACRYLATE AMIDOHYDROLASE-RELATED"/>
    <property type="match status" value="1"/>
</dbReference>
<dbReference type="RefSeq" id="WP_072427356.1">
    <property type="nucleotide sequence ID" value="NZ_FPKR01000003.1"/>
</dbReference>
<evidence type="ECO:0000256" key="1">
    <source>
        <dbReference type="ARBA" id="ARBA00022801"/>
    </source>
</evidence>
<protein>
    <submittedName>
        <fullName evidence="3">Nicotinamidase-related amidase</fullName>
    </submittedName>
</protein>
<gene>
    <name evidence="3" type="ORF">SAMN02745887_00804</name>
</gene>
<keyword evidence="1" id="KW-0378">Hydrolase</keyword>
<keyword evidence="4" id="KW-1185">Reference proteome</keyword>
<name>A0A1K2H9J0_9NEIS</name>
<dbReference type="InterPro" id="IPR000868">
    <property type="entry name" value="Isochorismatase-like_dom"/>
</dbReference>
<dbReference type="Proteomes" id="UP000186513">
    <property type="component" value="Unassembled WGS sequence"/>
</dbReference>
<dbReference type="InterPro" id="IPR050272">
    <property type="entry name" value="Isochorismatase-like_hydrls"/>
</dbReference>